<dbReference type="EMBL" id="CP000478">
    <property type="protein sequence ID" value="ABK17033.1"/>
    <property type="molecule type" value="Genomic_DNA"/>
</dbReference>
<protein>
    <submittedName>
        <fullName evidence="1">Uncharacterized protein</fullName>
    </submittedName>
</protein>
<evidence type="ECO:0000313" key="2">
    <source>
        <dbReference type="Proteomes" id="UP000001784"/>
    </source>
</evidence>
<dbReference type="KEGG" id="sfu:Sfum_1342"/>
<dbReference type="HOGENOM" id="CLU_731262_0_0_7"/>
<dbReference type="STRING" id="335543.Sfum_1342"/>
<keyword evidence="2" id="KW-1185">Reference proteome</keyword>
<dbReference type="eggNOG" id="ENOG50334VQ">
    <property type="taxonomic scope" value="Bacteria"/>
</dbReference>
<gene>
    <name evidence="1" type="ordered locus">Sfum_1342</name>
</gene>
<sequence length="378" mass="41909">MSGYDSWEIRMAWRIARQVRGCPPDSRLFSETADPHLSEHVAICDFCSELRRRGSPVGGADEMTRHLMPQDERARSEERCREGQVWTLRESLAGWGPGKLYYQPPLVLVIGLETGVGGAVRVAQVYDDPRLMGPGDVLIGDGLFAEAWNTYTLRTSDLERLIRVVPENILSEVLQLESAEVEPLEEHSPTAAFRRLEIRVGAYFSIQAVAELMGRLDPSPTRLLLDTFPEPERILQQVRRKKPGIAWPEGELSTLKRLAFARFPADEAPLAASGSQKTVPVNILEIFPLEYGVNFRASIATISVWREHASGFLAGGRILGALLGEADVLACLELPDGSVLDAEESLVSPRDGYFRAFFPDVDPEMARNGRLVLLVCTA</sequence>
<dbReference type="Proteomes" id="UP000001784">
    <property type="component" value="Chromosome"/>
</dbReference>
<accession>A0LHY1</accession>
<reference evidence="1 2" key="1">
    <citation type="submission" date="2006-10" db="EMBL/GenBank/DDBJ databases">
        <title>Complete sequence of Syntrophobacter fumaroxidans MPOB.</title>
        <authorList>
            <consortium name="US DOE Joint Genome Institute"/>
            <person name="Copeland A."/>
            <person name="Lucas S."/>
            <person name="Lapidus A."/>
            <person name="Barry K."/>
            <person name="Detter J.C."/>
            <person name="Glavina del Rio T."/>
            <person name="Hammon N."/>
            <person name="Israni S."/>
            <person name="Pitluck S."/>
            <person name="Goltsman E.G."/>
            <person name="Martinez M."/>
            <person name="Schmutz J."/>
            <person name="Larimer F."/>
            <person name="Land M."/>
            <person name="Hauser L."/>
            <person name="Kyrpides N."/>
            <person name="Kim E."/>
            <person name="Boone D.R."/>
            <person name="Brockman F."/>
            <person name="Culley D."/>
            <person name="Ferry J."/>
            <person name="Gunsalus R."/>
            <person name="McInerney M.J."/>
            <person name="Morrison M."/>
            <person name="Plugge C."/>
            <person name="Rohlin L."/>
            <person name="Scholten J."/>
            <person name="Sieber J."/>
            <person name="Stams A.J.M."/>
            <person name="Worm P."/>
            <person name="Henstra A.M."/>
            <person name="Richardson P."/>
        </authorList>
    </citation>
    <scope>NUCLEOTIDE SEQUENCE [LARGE SCALE GENOMIC DNA]</scope>
    <source>
        <strain evidence="2">DSM 10017 / MPOB</strain>
    </source>
</reference>
<name>A0LHY1_SYNFM</name>
<organism evidence="1 2">
    <name type="scientific">Syntrophobacter fumaroxidans (strain DSM 10017 / MPOB)</name>
    <dbReference type="NCBI Taxonomy" id="335543"/>
    <lineage>
        <taxon>Bacteria</taxon>
        <taxon>Pseudomonadati</taxon>
        <taxon>Thermodesulfobacteriota</taxon>
        <taxon>Syntrophobacteria</taxon>
        <taxon>Syntrophobacterales</taxon>
        <taxon>Syntrophobacteraceae</taxon>
        <taxon>Syntrophobacter</taxon>
    </lineage>
</organism>
<evidence type="ECO:0000313" key="1">
    <source>
        <dbReference type="EMBL" id="ABK17033.1"/>
    </source>
</evidence>
<dbReference type="AlphaFoldDB" id="A0LHY1"/>
<dbReference type="InParanoid" id="A0LHY1"/>
<proteinExistence type="predicted"/>